<feature type="region of interest" description="Disordered" evidence="1">
    <location>
        <begin position="29"/>
        <end position="75"/>
    </location>
</feature>
<evidence type="ECO:0000256" key="1">
    <source>
        <dbReference type="SAM" id="MobiDB-lite"/>
    </source>
</evidence>
<sequence length="137" mass="14427">MAIRCAHAENPAARLASDTAAMTWAIRSTPKASRPRCPSAAMSARVRSSPRDGLITTTQPPPSSTPSSAASCGGRLRNRIPTLLRPDTAAIRRASWPIWAQLNHWPSYSTAGASGRRSSTVAMRRLSGCTISGSAVG</sequence>
<evidence type="ECO:0000313" key="2">
    <source>
        <dbReference type="EMBL" id="PQM47595.1"/>
    </source>
</evidence>
<proteinExistence type="predicted"/>
<evidence type="ECO:0000313" key="3">
    <source>
        <dbReference type="Proteomes" id="UP000238296"/>
    </source>
</evidence>
<dbReference type="Proteomes" id="UP000238296">
    <property type="component" value="Unassembled WGS sequence"/>
</dbReference>
<gene>
    <name evidence="2" type="ORF">C1Y40_02200</name>
</gene>
<dbReference type="EMBL" id="PPEA01000311">
    <property type="protein sequence ID" value="PQM47595.1"/>
    <property type="molecule type" value="Genomic_DNA"/>
</dbReference>
<dbReference type="AlphaFoldDB" id="A0A2S8BLU2"/>
<comment type="caution">
    <text evidence="2">The sequence shown here is derived from an EMBL/GenBank/DDBJ whole genome shotgun (WGS) entry which is preliminary data.</text>
</comment>
<name>A0A2S8BLU2_9MYCO</name>
<protein>
    <submittedName>
        <fullName evidence="2">Uncharacterized protein</fullName>
    </submittedName>
</protein>
<organism evidence="2 3">
    <name type="scientific">Mycobacterium talmoniae</name>
    <dbReference type="NCBI Taxonomy" id="1858794"/>
    <lineage>
        <taxon>Bacteria</taxon>
        <taxon>Bacillati</taxon>
        <taxon>Actinomycetota</taxon>
        <taxon>Actinomycetes</taxon>
        <taxon>Mycobacteriales</taxon>
        <taxon>Mycobacteriaceae</taxon>
        <taxon>Mycobacterium</taxon>
    </lineage>
</organism>
<reference evidence="2 3" key="1">
    <citation type="journal article" date="2017" name="Int. J. Syst. Evol. Microbiol.">
        <title>Mycobacterium talmoniae sp. nov., a slowly growing mycobacterium isolated from human respiratory samples.</title>
        <authorList>
            <person name="Davidson R.M."/>
            <person name="DeGroote M.A."/>
            <person name="Marola J.L."/>
            <person name="Buss S."/>
            <person name="Jones V."/>
            <person name="McNeil M.R."/>
            <person name="Freifeld A.G."/>
            <person name="Elaine Epperson L."/>
            <person name="Hasan N.A."/>
            <person name="Jackson M."/>
            <person name="Iwen P.C."/>
            <person name="Salfinger M."/>
            <person name="Strong M."/>
        </authorList>
    </citation>
    <scope>NUCLEOTIDE SEQUENCE [LARGE SCALE GENOMIC DNA]</scope>
    <source>
        <strain evidence="2 3">ATCC BAA-2683</strain>
    </source>
</reference>
<accession>A0A2S8BLU2</accession>